<proteinExistence type="predicted"/>
<feature type="non-terminal residue" evidence="1">
    <location>
        <position position="1"/>
    </location>
</feature>
<evidence type="ECO:0000313" key="2">
    <source>
        <dbReference type="Proteomes" id="UP001432027"/>
    </source>
</evidence>
<dbReference type="AlphaFoldDB" id="A0AAV5T531"/>
<evidence type="ECO:0000313" key="1">
    <source>
        <dbReference type="EMBL" id="GMS90205.1"/>
    </source>
</evidence>
<dbReference type="EMBL" id="BTSX01000003">
    <property type="protein sequence ID" value="GMS90205.1"/>
    <property type="molecule type" value="Genomic_DNA"/>
</dbReference>
<keyword evidence="2" id="KW-1185">Reference proteome</keyword>
<sequence length="113" mass="13458">IDYLANKFANYTKNREDLENHLRAKYSLSPKVIEVYCDMTPKLHRILRKLRLIDIRFRIFDDLLKMKFLSMVPFSFCTRDYLLSKCLCDEHSSASFCLTYFFKHAALVFANES</sequence>
<name>A0AAV5T531_9BILA</name>
<organism evidence="1 2">
    <name type="scientific">Pristionchus entomophagus</name>
    <dbReference type="NCBI Taxonomy" id="358040"/>
    <lineage>
        <taxon>Eukaryota</taxon>
        <taxon>Metazoa</taxon>
        <taxon>Ecdysozoa</taxon>
        <taxon>Nematoda</taxon>
        <taxon>Chromadorea</taxon>
        <taxon>Rhabditida</taxon>
        <taxon>Rhabditina</taxon>
        <taxon>Diplogasteromorpha</taxon>
        <taxon>Diplogasteroidea</taxon>
        <taxon>Neodiplogasteridae</taxon>
        <taxon>Pristionchus</taxon>
    </lineage>
</organism>
<reference evidence="1" key="1">
    <citation type="submission" date="2023-10" db="EMBL/GenBank/DDBJ databases">
        <title>Genome assembly of Pristionchus species.</title>
        <authorList>
            <person name="Yoshida K."/>
            <person name="Sommer R.J."/>
        </authorList>
    </citation>
    <scope>NUCLEOTIDE SEQUENCE</scope>
    <source>
        <strain evidence="1">RS0144</strain>
    </source>
</reference>
<comment type="caution">
    <text evidence="1">The sequence shown here is derived from an EMBL/GenBank/DDBJ whole genome shotgun (WGS) entry which is preliminary data.</text>
</comment>
<gene>
    <name evidence="1" type="ORF">PENTCL1PPCAC_12380</name>
</gene>
<feature type="non-terminal residue" evidence="1">
    <location>
        <position position="113"/>
    </location>
</feature>
<protein>
    <submittedName>
        <fullName evidence="1">Uncharacterized protein</fullName>
    </submittedName>
</protein>
<accession>A0AAV5T531</accession>
<dbReference type="Proteomes" id="UP001432027">
    <property type="component" value="Unassembled WGS sequence"/>
</dbReference>